<keyword evidence="2" id="KW-1185">Reference proteome</keyword>
<comment type="caution">
    <text evidence="1">The sequence shown here is derived from an EMBL/GenBank/DDBJ whole genome shotgun (WGS) entry which is preliminary data.</text>
</comment>
<evidence type="ECO:0000313" key="2">
    <source>
        <dbReference type="Proteomes" id="UP001500449"/>
    </source>
</evidence>
<dbReference type="Proteomes" id="UP001500449">
    <property type="component" value="Unassembled WGS sequence"/>
</dbReference>
<protein>
    <submittedName>
        <fullName evidence="1">Uncharacterized protein</fullName>
    </submittedName>
</protein>
<organism evidence="1 2">
    <name type="scientific">Pseudonocardia ailaonensis</name>
    <dbReference type="NCBI Taxonomy" id="367279"/>
    <lineage>
        <taxon>Bacteria</taxon>
        <taxon>Bacillati</taxon>
        <taxon>Actinomycetota</taxon>
        <taxon>Actinomycetes</taxon>
        <taxon>Pseudonocardiales</taxon>
        <taxon>Pseudonocardiaceae</taxon>
        <taxon>Pseudonocardia</taxon>
    </lineage>
</organism>
<dbReference type="RefSeq" id="WP_344415335.1">
    <property type="nucleotide sequence ID" value="NZ_BAAAQK010000005.1"/>
</dbReference>
<evidence type="ECO:0000313" key="1">
    <source>
        <dbReference type="EMBL" id="GAA1842913.1"/>
    </source>
</evidence>
<sequence>MNVKKLVGLLVVALVVFFIVTNPGGASNAVSGIGGWLYGVGQSITSFFSNIAPG</sequence>
<reference evidence="1 2" key="1">
    <citation type="journal article" date="2019" name="Int. J. Syst. Evol. Microbiol.">
        <title>The Global Catalogue of Microorganisms (GCM) 10K type strain sequencing project: providing services to taxonomists for standard genome sequencing and annotation.</title>
        <authorList>
            <consortium name="The Broad Institute Genomics Platform"/>
            <consortium name="The Broad Institute Genome Sequencing Center for Infectious Disease"/>
            <person name="Wu L."/>
            <person name="Ma J."/>
        </authorList>
    </citation>
    <scope>NUCLEOTIDE SEQUENCE [LARGE SCALE GENOMIC DNA]</scope>
    <source>
        <strain evidence="1 2">JCM 16009</strain>
    </source>
</reference>
<dbReference type="EMBL" id="BAAAQK010000005">
    <property type="protein sequence ID" value="GAA1842913.1"/>
    <property type="molecule type" value="Genomic_DNA"/>
</dbReference>
<accession>A0ABN2MY58</accession>
<name>A0ABN2MY58_9PSEU</name>
<proteinExistence type="predicted"/>
<gene>
    <name evidence="1" type="ORF">GCM10009836_22880</name>
</gene>